<comment type="caution">
    <text evidence="1">The sequence shown here is derived from an EMBL/GenBank/DDBJ whole genome shotgun (WGS) entry which is preliminary data.</text>
</comment>
<keyword evidence="2" id="KW-1185">Reference proteome</keyword>
<accession>A0A927EZL5</accession>
<organism evidence="1 2">
    <name type="scientific">Streptomyces chumphonensis</name>
    <dbReference type="NCBI Taxonomy" id="1214925"/>
    <lineage>
        <taxon>Bacteria</taxon>
        <taxon>Bacillati</taxon>
        <taxon>Actinomycetota</taxon>
        <taxon>Actinomycetes</taxon>
        <taxon>Kitasatosporales</taxon>
        <taxon>Streptomycetaceae</taxon>
        <taxon>Streptomyces</taxon>
    </lineage>
</organism>
<dbReference type="Proteomes" id="UP000632289">
    <property type="component" value="Unassembled WGS sequence"/>
</dbReference>
<protein>
    <submittedName>
        <fullName evidence="1">Uncharacterized protein</fullName>
    </submittedName>
</protein>
<dbReference type="Gene3D" id="1.10.274.110">
    <property type="match status" value="1"/>
</dbReference>
<proteinExistence type="predicted"/>
<dbReference type="AlphaFoldDB" id="A0A927EZL5"/>
<sequence>MPPALAAIAILLFVTLGYAALCAASPFGQCRTCSGLGFALTHTRRGRPKRGKTCRRCKGHGHRLRAGRWLYNRTTRLHHDGTHTPARTPEENHPWL</sequence>
<name>A0A927EZL5_9ACTN</name>
<reference evidence="1" key="1">
    <citation type="submission" date="2020-09" db="EMBL/GenBank/DDBJ databases">
        <title>Secondary metabolite and genome analysis of marine Streptomyces chumphonensis KK1-2T.</title>
        <authorList>
            <person name="Phongsopitanun W."/>
            <person name="Kanchanasin P."/>
            <person name="Pittayakhajonwut P."/>
            <person name="Suwanborirux K."/>
            <person name="Tanasupawat S."/>
        </authorList>
    </citation>
    <scope>NUCLEOTIDE SEQUENCE</scope>
    <source>
        <strain evidence="1">KK1-2</strain>
    </source>
</reference>
<dbReference type="InterPro" id="IPR038500">
    <property type="entry name" value="Antitermination_sf"/>
</dbReference>
<evidence type="ECO:0000313" key="1">
    <source>
        <dbReference type="EMBL" id="MBD3932531.1"/>
    </source>
</evidence>
<dbReference type="EMBL" id="JACXYU010000005">
    <property type="protein sequence ID" value="MBD3932531.1"/>
    <property type="molecule type" value="Genomic_DNA"/>
</dbReference>
<dbReference type="RefSeq" id="WP_191209800.1">
    <property type="nucleotide sequence ID" value="NZ_BAABKL010000026.1"/>
</dbReference>
<gene>
    <name evidence="1" type="ORF">IF129_13330</name>
</gene>
<evidence type="ECO:0000313" key="2">
    <source>
        <dbReference type="Proteomes" id="UP000632289"/>
    </source>
</evidence>